<evidence type="ECO:0000313" key="1">
    <source>
        <dbReference type="EMBL" id="MCJ2188937.1"/>
    </source>
</evidence>
<keyword evidence="2" id="KW-1185">Reference proteome</keyword>
<accession>A0ABT0BV29</accession>
<proteinExistence type="predicted"/>
<reference evidence="1 2" key="1">
    <citation type="submission" date="2022-04" db="EMBL/GenBank/DDBJ databases">
        <title>Identification of a novel bacterium isolated from mangrove sediments.</title>
        <authorList>
            <person name="Pan X."/>
        </authorList>
    </citation>
    <scope>NUCLEOTIDE SEQUENCE [LARGE SCALE GENOMIC DNA]</scope>
    <source>
        <strain evidence="1 2">B2638</strain>
    </source>
</reference>
<gene>
    <name evidence="1" type="ORF">MTR66_19225</name>
</gene>
<dbReference type="Proteomes" id="UP001202281">
    <property type="component" value="Unassembled WGS sequence"/>
</dbReference>
<organism evidence="1 2">
    <name type="scientific">Novosphingobium beihaiensis</name>
    <dbReference type="NCBI Taxonomy" id="2930389"/>
    <lineage>
        <taxon>Bacteria</taxon>
        <taxon>Pseudomonadati</taxon>
        <taxon>Pseudomonadota</taxon>
        <taxon>Alphaproteobacteria</taxon>
        <taxon>Sphingomonadales</taxon>
        <taxon>Sphingomonadaceae</taxon>
        <taxon>Novosphingobium</taxon>
    </lineage>
</organism>
<name>A0ABT0BV29_9SPHN</name>
<dbReference type="EMBL" id="JALHLG010000053">
    <property type="protein sequence ID" value="MCJ2188937.1"/>
    <property type="molecule type" value="Genomic_DNA"/>
</dbReference>
<evidence type="ECO:0000313" key="2">
    <source>
        <dbReference type="Proteomes" id="UP001202281"/>
    </source>
</evidence>
<comment type="caution">
    <text evidence="1">The sequence shown here is derived from an EMBL/GenBank/DDBJ whole genome shotgun (WGS) entry which is preliminary data.</text>
</comment>
<dbReference type="RefSeq" id="WP_243923966.1">
    <property type="nucleotide sequence ID" value="NZ_JALHLG010000053.1"/>
</dbReference>
<protein>
    <submittedName>
        <fullName evidence="1">Uncharacterized protein</fullName>
    </submittedName>
</protein>
<sequence>MILNFVLPPVQQGVCQIADVAVSGGFCAMARKGWQYELPMNSEIR</sequence>